<comment type="caution">
    <text evidence="6">The sequence shown here is derived from an EMBL/GenBank/DDBJ whole genome shotgun (WGS) entry which is preliminary data.</text>
</comment>
<gene>
    <name evidence="6" type="ORF">BAE39_02500</name>
</gene>
<dbReference type="InterPro" id="IPR050490">
    <property type="entry name" value="Bact_solute-bd_prot1"/>
</dbReference>
<evidence type="ECO:0000256" key="1">
    <source>
        <dbReference type="ARBA" id="ARBA00004418"/>
    </source>
</evidence>
<protein>
    <submittedName>
        <fullName evidence="6">Alpha-glucoside ABC transporter substrate-binding protein</fullName>
    </submittedName>
</protein>
<feature type="signal peptide" evidence="5">
    <location>
        <begin position="1"/>
        <end position="22"/>
    </location>
</feature>
<dbReference type="PANTHER" id="PTHR43649:SF29">
    <property type="entry name" value="OSMOPROTECTIVE COMPOUNDS-BINDING PROTEIN GGTB"/>
    <property type="match status" value="1"/>
</dbReference>
<keyword evidence="4" id="KW-0574">Periplasm</keyword>
<dbReference type="EMBL" id="LZTJ01000001">
    <property type="protein sequence ID" value="OBP82446.1"/>
    <property type="molecule type" value="Genomic_DNA"/>
</dbReference>
<organism evidence="6 7">
    <name type="scientific">Rhizobium loti</name>
    <name type="common">Mesorhizobium loti</name>
    <dbReference type="NCBI Taxonomy" id="381"/>
    <lineage>
        <taxon>Bacteria</taxon>
        <taxon>Pseudomonadati</taxon>
        <taxon>Pseudomonadota</taxon>
        <taxon>Alphaproteobacteria</taxon>
        <taxon>Hyphomicrobiales</taxon>
        <taxon>Phyllobacteriaceae</taxon>
        <taxon>Mesorhizobium</taxon>
    </lineage>
</organism>
<keyword evidence="3" id="KW-0813">Transport</keyword>
<keyword evidence="5" id="KW-0732">Signal</keyword>
<feature type="chain" id="PRO_5009827401" evidence="5">
    <location>
        <begin position="23"/>
        <end position="451"/>
    </location>
</feature>
<evidence type="ECO:0000256" key="4">
    <source>
        <dbReference type="ARBA" id="ARBA00022764"/>
    </source>
</evidence>
<dbReference type="InterPro" id="IPR006059">
    <property type="entry name" value="SBP"/>
</dbReference>
<reference evidence="7" key="1">
    <citation type="submission" date="2016-06" db="EMBL/GenBank/DDBJ databases">
        <title>NZP2037 Pacbio-Illumina hybrid assembly.</title>
        <authorList>
            <person name="Ramsay J.P."/>
        </authorList>
    </citation>
    <scope>NUCLEOTIDE SEQUENCE [LARGE SCALE GENOMIC DNA]</scope>
    <source>
        <strain evidence="7">R7ANS::ICEMlSym2042</strain>
    </source>
</reference>
<dbReference type="SUPFAM" id="SSF53850">
    <property type="entry name" value="Periplasmic binding protein-like II"/>
    <property type="match status" value="1"/>
</dbReference>
<comment type="similarity">
    <text evidence="2">Belongs to the bacterial solute-binding protein 1 family.</text>
</comment>
<accession>A0A1A5K262</accession>
<sequence length="451" mass="49294">MNKMLLLGAAFATFALNAPAHAELKFKPGEDKRFNWANYEELKKVDLKGETLTIFGPWRGEDEGLIRTVLEYFQEATGAEIKYSSSENYEQQIVIDTQAGSPPNIAVLPQPGLIQDLASKGLLTPLGDDTAKWIKDNYGAGQSWVDLGTFKDKDGKPGFFAFPYKADVKSLVWYSPDNFKEAGYTVPKTQEELADLEKKIIADGGTPWCIGLGSGGATGWPATDWVEDLMLRTQPPEVYDKWVKNEIPFNDPAVVNAIDIFGKIATDDKMVDGGAKAVAATDFRDSPKGLFSVPPKCYLHKQASFIPTFFPQGTKVGQDADFFYFPPYASKPELGTPVLGAGTLAMITKDSKAARAFIEFLKMPLAHEIWMAQGGFVTPFKSVNKEAYASDALRKQGEILANASTFRFDGSDLMPGKIGAGAFWTGMIDLVGGKSAQDVATDIQKSWDAIK</sequence>
<dbReference type="Gene3D" id="3.40.190.10">
    <property type="entry name" value="Periplasmic binding protein-like II"/>
    <property type="match status" value="2"/>
</dbReference>
<dbReference type="PANTHER" id="PTHR43649">
    <property type="entry name" value="ARABINOSE-BINDING PROTEIN-RELATED"/>
    <property type="match status" value="1"/>
</dbReference>
<dbReference type="OrthoDB" id="8663148at2"/>
<evidence type="ECO:0000313" key="6">
    <source>
        <dbReference type="EMBL" id="OBP82446.1"/>
    </source>
</evidence>
<dbReference type="Pfam" id="PF01547">
    <property type="entry name" value="SBP_bac_1"/>
    <property type="match status" value="1"/>
</dbReference>
<evidence type="ECO:0000256" key="5">
    <source>
        <dbReference type="SAM" id="SignalP"/>
    </source>
</evidence>
<evidence type="ECO:0000313" key="7">
    <source>
        <dbReference type="Proteomes" id="UP000093748"/>
    </source>
</evidence>
<dbReference type="GO" id="GO:0042597">
    <property type="term" value="C:periplasmic space"/>
    <property type="evidence" value="ECO:0007669"/>
    <property type="project" value="UniProtKB-SubCell"/>
</dbReference>
<dbReference type="Proteomes" id="UP000093748">
    <property type="component" value="Unassembled WGS sequence"/>
</dbReference>
<dbReference type="GeneID" id="66680682"/>
<proteinExistence type="inferred from homology"/>
<name>A0A1A5K262_RHILI</name>
<dbReference type="RefSeq" id="WP_032932654.1">
    <property type="nucleotide sequence ID" value="NZ_LZTH01000002.1"/>
</dbReference>
<dbReference type="PATRIC" id="fig|266835.9.peg.4038"/>
<evidence type="ECO:0000256" key="2">
    <source>
        <dbReference type="ARBA" id="ARBA00008520"/>
    </source>
</evidence>
<dbReference type="AlphaFoldDB" id="A0A1A5K262"/>
<comment type="subcellular location">
    <subcellularLocation>
        <location evidence="1">Periplasm</location>
    </subcellularLocation>
</comment>
<evidence type="ECO:0000256" key="3">
    <source>
        <dbReference type="ARBA" id="ARBA00022448"/>
    </source>
</evidence>